<name>E3J9P4_PSEI1</name>
<dbReference type="Pfam" id="PF13458">
    <property type="entry name" value="Peripla_BP_6"/>
    <property type="match status" value="1"/>
</dbReference>
<dbReference type="eggNOG" id="COG0683">
    <property type="taxonomic scope" value="Bacteria"/>
</dbReference>
<feature type="domain" description="Leucine-binding protein" evidence="4">
    <location>
        <begin position="54"/>
        <end position="397"/>
    </location>
</feature>
<proteinExistence type="inferred from homology"/>
<evidence type="ECO:0000256" key="3">
    <source>
        <dbReference type="SAM" id="SignalP"/>
    </source>
</evidence>
<dbReference type="EMBL" id="CP002299">
    <property type="protein sequence ID" value="ADP84547.1"/>
    <property type="molecule type" value="Genomic_DNA"/>
</dbReference>
<dbReference type="CDD" id="cd06341">
    <property type="entry name" value="PBP1_ABC_ligand_binding-like"/>
    <property type="match status" value="1"/>
</dbReference>
<dbReference type="InParanoid" id="E3J9P4"/>
<accession>E3J9P4</accession>
<dbReference type="STRING" id="298654.FraEuI1c_6573"/>
<dbReference type="PROSITE" id="PS51257">
    <property type="entry name" value="PROKAR_LIPOPROTEIN"/>
    <property type="match status" value="1"/>
</dbReference>
<keyword evidence="6" id="KW-1185">Reference proteome</keyword>
<dbReference type="KEGG" id="fri:FraEuI1c_6573"/>
<evidence type="ECO:0000313" key="6">
    <source>
        <dbReference type="Proteomes" id="UP000002484"/>
    </source>
</evidence>
<protein>
    <recommendedName>
        <fullName evidence="4">Leucine-binding protein domain-containing protein</fullName>
    </recommendedName>
</protein>
<dbReference type="InterPro" id="IPR028081">
    <property type="entry name" value="Leu-bd"/>
</dbReference>
<dbReference type="PANTHER" id="PTHR47235">
    <property type="entry name" value="BLR6548 PROTEIN"/>
    <property type="match status" value="1"/>
</dbReference>
<dbReference type="InterPro" id="IPR028082">
    <property type="entry name" value="Peripla_BP_I"/>
</dbReference>
<dbReference type="OrthoDB" id="3207575at2"/>
<keyword evidence="2 3" id="KW-0732">Signal</keyword>
<sequence precursor="true">MSLRRLRARAGIAAIAATLVGLPATLTACGTASQATSDGAARCGTRVPGVTGTSIKIGLVYPDSGIAEIARTFGPARNGVEARIDEQNARGGVSGRRIHLVWGDDESEVNKFSQVAHDLVENQQVFGLIATSIVLEDSADWLEEKGIPVTGTATSAKWGDYDNLFTGTNLFNAGGTSVYGDYVSRQGGTKALVVVDPSVQASQNFAMQLVPSLQSRRVGVVGEITYTPQITSTAYVAQRFKDLGADTLIGATQPTAVIDVYAQARALGAKIKVALNSGGVTPGLLAHRGDDMAGMSFLSTFASDSSPATKAYLNAMNVYAPELPDPTDGLAVAGYGAADEMIRGLELAGACPTRQAFIQNLRKVTDFTSGGLIPPVDLSRPRQPVLCAAFIRVDQTGRNFVGVPPPTDLDRDGYWCGAPLQ</sequence>
<organism evidence="5 6">
    <name type="scientific">Pseudofrankia inefficax (strain DSM 45817 / CECT 9037 / DDB 130130 / EuI1c)</name>
    <name type="common">Frankia inefficax</name>
    <dbReference type="NCBI Taxonomy" id="298654"/>
    <lineage>
        <taxon>Bacteria</taxon>
        <taxon>Bacillati</taxon>
        <taxon>Actinomycetota</taxon>
        <taxon>Actinomycetes</taxon>
        <taxon>Frankiales</taxon>
        <taxon>Frankiaceae</taxon>
        <taxon>Pseudofrankia</taxon>
    </lineage>
</organism>
<dbReference type="HOGENOM" id="CLU_054023_0_0_11"/>
<dbReference type="PANTHER" id="PTHR47235:SF1">
    <property type="entry name" value="BLR6548 PROTEIN"/>
    <property type="match status" value="1"/>
</dbReference>
<dbReference type="Proteomes" id="UP000002484">
    <property type="component" value="Chromosome"/>
</dbReference>
<evidence type="ECO:0000256" key="1">
    <source>
        <dbReference type="ARBA" id="ARBA00010062"/>
    </source>
</evidence>
<dbReference type="AlphaFoldDB" id="E3J9P4"/>
<dbReference type="Gene3D" id="3.40.50.2300">
    <property type="match status" value="2"/>
</dbReference>
<evidence type="ECO:0000313" key="5">
    <source>
        <dbReference type="EMBL" id="ADP84547.1"/>
    </source>
</evidence>
<feature type="chain" id="PRO_5038475625" description="Leucine-binding protein domain-containing protein" evidence="3">
    <location>
        <begin position="29"/>
        <end position="421"/>
    </location>
</feature>
<dbReference type="SUPFAM" id="SSF53822">
    <property type="entry name" value="Periplasmic binding protein-like I"/>
    <property type="match status" value="1"/>
</dbReference>
<evidence type="ECO:0000256" key="2">
    <source>
        <dbReference type="ARBA" id="ARBA00022729"/>
    </source>
</evidence>
<evidence type="ECO:0000259" key="4">
    <source>
        <dbReference type="Pfam" id="PF13458"/>
    </source>
</evidence>
<reference evidence="5 6" key="1">
    <citation type="submission" date="2010-10" db="EMBL/GenBank/DDBJ databases">
        <title>Complete sequence of Frankia sp. EuI1c.</title>
        <authorList>
            <consortium name="US DOE Joint Genome Institute"/>
            <person name="Lucas S."/>
            <person name="Copeland A."/>
            <person name="Lapidus A."/>
            <person name="Cheng J.-F."/>
            <person name="Bruce D."/>
            <person name="Goodwin L."/>
            <person name="Pitluck S."/>
            <person name="Chertkov O."/>
            <person name="Detter J.C."/>
            <person name="Han C."/>
            <person name="Tapia R."/>
            <person name="Land M."/>
            <person name="Hauser L."/>
            <person name="Jeffries C."/>
            <person name="Kyrpides N."/>
            <person name="Ivanova N."/>
            <person name="Mikhailova N."/>
            <person name="Beauchemin N."/>
            <person name="Sen A."/>
            <person name="Sur S.A."/>
            <person name="Gtari M."/>
            <person name="Wall L."/>
            <person name="Tisa L."/>
            <person name="Woyke T."/>
        </authorList>
    </citation>
    <scope>NUCLEOTIDE SEQUENCE [LARGE SCALE GENOMIC DNA]</scope>
    <source>
        <strain evidence="6">DSM 45817 / CECT 9037 / EuI1c</strain>
    </source>
</reference>
<gene>
    <name evidence="5" type="ordered locus">FraEuI1c_6573</name>
</gene>
<comment type="similarity">
    <text evidence="1">Belongs to the leucine-binding protein family.</text>
</comment>
<feature type="signal peptide" evidence="3">
    <location>
        <begin position="1"/>
        <end position="28"/>
    </location>
</feature>
<dbReference type="RefSeq" id="WP_013427658.1">
    <property type="nucleotide sequence ID" value="NC_014666.1"/>
</dbReference>